<keyword evidence="4" id="KW-1185">Reference proteome</keyword>
<name>A0A495J5Y3_9SPHI</name>
<evidence type="ECO:0000259" key="2">
    <source>
        <dbReference type="Pfam" id="PF03432"/>
    </source>
</evidence>
<feature type="compositionally biased region" description="Basic residues" evidence="1">
    <location>
        <begin position="411"/>
        <end position="423"/>
    </location>
</feature>
<dbReference type="Proteomes" id="UP000268007">
    <property type="component" value="Unassembled WGS sequence"/>
</dbReference>
<evidence type="ECO:0000256" key="1">
    <source>
        <dbReference type="SAM" id="MobiDB-lite"/>
    </source>
</evidence>
<reference evidence="3 4" key="1">
    <citation type="submission" date="2018-10" db="EMBL/GenBank/DDBJ databases">
        <title>Genomic Encyclopedia of Archaeal and Bacterial Type Strains, Phase II (KMG-II): from individual species to whole genera.</title>
        <authorList>
            <person name="Goeker M."/>
        </authorList>
    </citation>
    <scope>NUCLEOTIDE SEQUENCE [LARGE SCALE GENOMIC DNA]</scope>
    <source>
        <strain evidence="3 4">DSM 18602</strain>
    </source>
</reference>
<dbReference type="Pfam" id="PF03432">
    <property type="entry name" value="Relaxase"/>
    <property type="match status" value="1"/>
</dbReference>
<dbReference type="EMBL" id="RBKU01000001">
    <property type="protein sequence ID" value="RKR83399.1"/>
    <property type="molecule type" value="Genomic_DNA"/>
</dbReference>
<evidence type="ECO:0000313" key="3">
    <source>
        <dbReference type="EMBL" id="RKR83399.1"/>
    </source>
</evidence>
<feature type="domain" description="MobA/VirD2-like nuclease" evidence="2">
    <location>
        <begin position="17"/>
        <end position="151"/>
    </location>
</feature>
<sequence length="423" mass="47812">MVAKISTGKSIRGMLHYNENKVIAGEASLILASGFAGEIEKMNFQQKLQRFNHLTELKPNVKTNALHISLNFDASENLSNAKLQDIAIAYMERIGFGDQPFLVYRHDDAAHQHIHVTTTNITAAGERIDLHNIGKLLSEPARKAIEQEFKLVRAESRKFKQEPGIKPADLTKAQYGQLPTKRAISNVVTAVTRDYKYTSLAELNAVLKSFNVVAMRGAEHTAMFEKKGLMFSLIDVNGKTLGVPIKASSFYSKPTLRNLEKKFEQNIEKRKVYKEPLKNALDQTLNKYTAISKSTFVAELKNYNIQVAFRTNEQGRTYGITYINHGNKSVFNGSDLGKAYSAKALIEQFATSDKLKVKPQQTSLLTKNRPSVNLLEKEQKDLPNLLHREPDRLLQSLLENPNREDGSPLMPRKKRKKRKGIRF</sequence>
<protein>
    <submittedName>
        <fullName evidence="3">Relaxase/mobilization nuclease-like protein</fullName>
    </submittedName>
</protein>
<dbReference type="RefSeq" id="WP_121198904.1">
    <property type="nucleotide sequence ID" value="NZ_RBKU01000001.1"/>
</dbReference>
<comment type="caution">
    <text evidence="3">The sequence shown here is derived from an EMBL/GenBank/DDBJ whole genome shotgun (WGS) entry which is preliminary data.</text>
</comment>
<gene>
    <name evidence="3" type="ORF">BDD43_3607</name>
</gene>
<proteinExistence type="predicted"/>
<organism evidence="3 4">
    <name type="scientific">Mucilaginibacter gracilis</name>
    <dbReference type="NCBI Taxonomy" id="423350"/>
    <lineage>
        <taxon>Bacteria</taxon>
        <taxon>Pseudomonadati</taxon>
        <taxon>Bacteroidota</taxon>
        <taxon>Sphingobacteriia</taxon>
        <taxon>Sphingobacteriales</taxon>
        <taxon>Sphingobacteriaceae</taxon>
        <taxon>Mucilaginibacter</taxon>
    </lineage>
</organism>
<dbReference type="AlphaFoldDB" id="A0A495J5Y3"/>
<feature type="region of interest" description="Disordered" evidence="1">
    <location>
        <begin position="397"/>
        <end position="423"/>
    </location>
</feature>
<dbReference type="OrthoDB" id="915634at2"/>
<dbReference type="InterPro" id="IPR005094">
    <property type="entry name" value="Endonuclease_MobA/VirD2"/>
</dbReference>
<evidence type="ECO:0000313" key="4">
    <source>
        <dbReference type="Proteomes" id="UP000268007"/>
    </source>
</evidence>
<accession>A0A495J5Y3</accession>